<gene>
    <name evidence="8" type="ORF">SIID45300_02309</name>
</gene>
<dbReference type="InterPro" id="IPR051542">
    <property type="entry name" value="Hydrogenase_cytochrome"/>
</dbReference>
<evidence type="ECO:0000256" key="2">
    <source>
        <dbReference type="ARBA" id="ARBA00022475"/>
    </source>
</evidence>
<feature type="transmembrane region" description="Helical" evidence="6">
    <location>
        <begin position="160"/>
        <end position="181"/>
    </location>
</feature>
<evidence type="ECO:0000259" key="7">
    <source>
        <dbReference type="Pfam" id="PF01292"/>
    </source>
</evidence>
<feature type="transmembrane region" description="Helical" evidence="6">
    <location>
        <begin position="110"/>
        <end position="132"/>
    </location>
</feature>
<dbReference type="InterPro" id="IPR016174">
    <property type="entry name" value="Di-haem_cyt_TM"/>
</dbReference>
<evidence type="ECO:0000256" key="6">
    <source>
        <dbReference type="SAM" id="Phobius"/>
    </source>
</evidence>
<keyword evidence="4 6" id="KW-1133">Transmembrane helix</keyword>
<sequence length="235" mass="25526">MHDRPATGEAPDRGSPVRVWDPPTRLFHWGLVLAVISAFVSRKFGDAMLVWHMAIGHAILVLVLFRLLWGLFGSTTARFRNFLTGPGAVIAYLIANLKGEHPRFVGHNPAGGWSVAALLMVLALQGITGLFASDDILVKGPLAFLVSEKTVALASTIHRLSFLALLALVTLHLGAVLFYLAKGDNLILPMFTGCKHPSQLPADATPVRMRSNRLALALLLLAMGVVWVGISIWKW</sequence>
<evidence type="ECO:0000313" key="8">
    <source>
        <dbReference type="EMBL" id="GAB0057974.1"/>
    </source>
</evidence>
<name>A0ABQ0CAR0_9PROT</name>
<feature type="transmembrane region" description="Helical" evidence="6">
    <location>
        <begin position="214"/>
        <end position="233"/>
    </location>
</feature>
<evidence type="ECO:0000256" key="1">
    <source>
        <dbReference type="ARBA" id="ARBA00004651"/>
    </source>
</evidence>
<reference evidence="8 9" key="1">
    <citation type="submission" date="2024-05" db="EMBL/GenBank/DDBJ databases">
        <authorList>
            <consortium name="Candidatus Magnetaquicoccaceae bacterium FCR-1 genome sequencing consortium"/>
            <person name="Shimoshige H."/>
            <person name="Shimamura S."/>
            <person name="Taoka A."/>
            <person name="Kobayashi H."/>
            <person name="Maekawa T."/>
        </authorList>
    </citation>
    <scope>NUCLEOTIDE SEQUENCE [LARGE SCALE GENOMIC DNA]</scope>
    <source>
        <strain evidence="8 9">FCR-1</strain>
    </source>
</reference>
<accession>A0ABQ0CAR0</accession>
<dbReference type="InterPro" id="IPR011577">
    <property type="entry name" value="Cyt_b561_bac/Ni-Hgenase"/>
</dbReference>
<feature type="domain" description="Cytochrome b561 bacterial/Ni-hydrogenase" evidence="7">
    <location>
        <begin position="19"/>
        <end position="193"/>
    </location>
</feature>
<dbReference type="PANTHER" id="PTHR30485">
    <property type="entry name" value="NI/FE-HYDROGENASE 1 B-TYPE CYTOCHROME SUBUNIT"/>
    <property type="match status" value="1"/>
</dbReference>
<protein>
    <recommendedName>
        <fullName evidence="7">Cytochrome b561 bacterial/Ni-hydrogenase domain-containing protein</fullName>
    </recommendedName>
</protein>
<keyword evidence="9" id="KW-1185">Reference proteome</keyword>
<reference evidence="8 9" key="2">
    <citation type="submission" date="2024-09" db="EMBL/GenBank/DDBJ databases">
        <title>Draft genome sequence of Candidatus Magnetaquicoccaceae bacterium FCR-1.</title>
        <authorList>
            <person name="Shimoshige H."/>
            <person name="Shimamura S."/>
            <person name="Taoka A."/>
            <person name="Kobayashi H."/>
            <person name="Maekawa T."/>
        </authorList>
    </citation>
    <scope>NUCLEOTIDE SEQUENCE [LARGE SCALE GENOMIC DNA]</scope>
    <source>
        <strain evidence="8 9">FCR-1</strain>
    </source>
</reference>
<evidence type="ECO:0000256" key="5">
    <source>
        <dbReference type="ARBA" id="ARBA00023136"/>
    </source>
</evidence>
<dbReference type="PANTHER" id="PTHR30485:SF2">
    <property type="entry name" value="BLL0597 PROTEIN"/>
    <property type="match status" value="1"/>
</dbReference>
<dbReference type="SUPFAM" id="SSF81342">
    <property type="entry name" value="Transmembrane di-heme cytochromes"/>
    <property type="match status" value="1"/>
</dbReference>
<dbReference type="Proteomes" id="UP001628193">
    <property type="component" value="Unassembled WGS sequence"/>
</dbReference>
<dbReference type="EMBL" id="BAAFGK010000004">
    <property type="protein sequence ID" value="GAB0057974.1"/>
    <property type="molecule type" value="Genomic_DNA"/>
</dbReference>
<evidence type="ECO:0000256" key="4">
    <source>
        <dbReference type="ARBA" id="ARBA00022989"/>
    </source>
</evidence>
<dbReference type="Pfam" id="PF01292">
    <property type="entry name" value="Ni_hydr_CYTB"/>
    <property type="match status" value="1"/>
</dbReference>
<comment type="subcellular location">
    <subcellularLocation>
        <location evidence="1">Cell membrane</location>
        <topology evidence="1">Multi-pass membrane protein</topology>
    </subcellularLocation>
</comment>
<feature type="transmembrane region" description="Helical" evidence="6">
    <location>
        <begin position="26"/>
        <end position="42"/>
    </location>
</feature>
<evidence type="ECO:0000313" key="9">
    <source>
        <dbReference type="Proteomes" id="UP001628193"/>
    </source>
</evidence>
<feature type="transmembrane region" description="Helical" evidence="6">
    <location>
        <begin position="49"/>
        <end position="69"/>
    </location>
</feature>
<organism evidence="8 9">
    <name type="scientific">Candidatus Magnetaquiglobus chichijimensis</name>
    <dbReference type="NCBI Taxonomy" id="3141448"/>
    <lineage>
        <taxon>Bacteria</taxon>
        <taxon>Pseudomonadati</taxon>
        <taxon>Pseudomonadota</taxon>
        <taxon>Magnetococcia</taxon>
        <taxon>Magnetococcales</taxon>
        <taxon>Candidatus Magnetaquicoccaceae</taxon>
        <taxon>Candidatus Magnetaquiglobus</taxon>
    </lineage>
</organism>
<keyword evidence="5 6" id="KW-0472">Membrane</keyword>
<dbReference type="Gene3D" id="1.20.950.20">
    <property type="entry name" value="Transmembrane di-heme cytochromes, Chain C"/>
    <property type="match status" value="1"/>
</dbReference>
<evidence type="ECO:0000256" key="3">
    <source>
        <dbReference type="ARBA" id="ARBA00022692"/>
    </source>
</evidence>
<comment type="caution">
    <text evidence="8">The sequence shown here is derived from an EMBL/GenBank/DDBJ whole genome shotgun (WGS) entry which is preliminary data.</text>
</comment>
<proteinExistence type="predicted"/>
<feature type="transmembrane region" description="Helical" evidence="6">
    <location>
        <begin position="81"/>
        <end position="98"/>
    </location>
</feature>
<keyword evidence="2" id="KW-1003">Cell membrane</keyword>
<dbReference type="RefSeq" id="WP_420905656.1">
    <property type="nucleotide sequence ID" value="NZ_BAAFGK010000004.1"/>
</dbReference>
<keyword evidence="3 6" id="KW-0812">Transmembrane</keyword>